<reference evidence="1 2" key="1">
    <citation type="submission" date="2019-05" db="EMBL/GenBank/DDBJ databases">
        <authorList>
            <person name="Qu J.-H."/>
        </authorList>
    </citation>
    <scope>NUCLEOTIDE SEQUENCE [LARGE SCALE GENOMIC DNA]</scope>
    <source>
        <strain evidence="1 2">T17</strain>
    </source>
</reference>
<organism evidence="1 2">
    <name type="scientific">Dyadobacter luticola</name>
    <dbReference type="NCBI Taxonomy" id="1979387"/>
    <lineage>
        <taxon>Bacteria</taxon>
        <taxon>Pseudomonadati</taxon>
        <taxon>Bacteroidota</taxon>
        <taxon>Cytophagia</taxon>
        <taxon>Cytophagales</taxon>
        <taxon>Spirosomataceae</taxon>
        <taxon>Dyadobacter</taxon>
    </lineage>
</organism>
<dbReference type="EMBL" id="VCEJ01000004">
    <property type="protein sequence ID" value="TLV00746.1"/>
    <property type="molecule type" value="Genomic_DNA"/>
</dbReference>
<sequence>MLKPLSLVSFAIFLTTFYSCGKKEPDYIPKPKGFNRINLPAHSYVKMAEVHPYTFEVSKYAKVRPDTFRTAGKDWIFINYPQFNANIQITYKPVENDPAKLKAFINDSYKLTVKHQIRASSIQEQKIKLESGLTAMVFKIEGDVPSPYQFYTTDSTKHFLRGAIYFPTSTKNDSLAPVIDYLQKDMIRLLSTLEWR</sequence>
<evidence type="ECO:0000313" key="1">
    <source>
        <dbReference type="EMBL" id="TLV00746.1"/>
    </source>
</evidence>
<keyword evidence="1" id="KW-0449">Lipoprotein</keyword>
<dbReference type="Proteomes" id="UP000306402">
    <property type="component" value="Unassembled WGS sequence"/>
</dbReference>
<proteinExistence type="predicted"/>
<dbReference type="OrthoDB" id="679501at2"/>
<gene>
    <name evidence="1" type="primary">gldD</name>
    <name evidence="1" type="ORF">FEN17_14795</name>
</gene>
<dbReference type="AlphaFoldDB" id="A0A5R9KWS8"/>
<dbReference type="InterPro" id="IPR019850">
    <property type="entry name" value="GldD-like"/>
</dbReference>
<evidence type="ECO:0000313" key="2">
    <source>
        <dbReference type="Proteomes" id="UP000306402"/>
    </source>
</evidence>
<comment type="caution">
    <text evidence="1">The sequence shown here is derived from an EMBL/GenBank/DDBJ whole genome shotgun (WGS) entry which is preliminary data.</text>
</comment>
<name>A0A5R9KWS8_9BACT</name>
<dbReference type="PROSITE" id="PS51257">
    <property type="entry name" value="PROKAR_LIPOPROTEIN"/>
    <property type="match status" value="1"/>
</dbReference>
<dbReference type="Pfam" id="PF25593">
    <property type="entry name" value="GldD_lipo"/>
    <property type="match status" value="1"/>
</dbReference>
<dbReference type="NCBIfam" id="TIGR03512">
    <property type="entry name" value="GldD_lipo"/>
    <property type="match status" value="1"/>
</dbReference>
<dbReference type="RefSeq" id="WP_138366120.1">
    <property type="nucleotide sequence ID" value="NZ_VCEJ01000004.1"/>
</dbReference>
<protein>
    <submittedName>
        <fullName evidence="1">Gliding motility lipoprotein GldD</fullName>
    </submittedName>
</protein>
<keyword evidence="2" id="KW-1185">Reference proteome</keyword>
<accession>A0A5R9KWS8</accession>